<dbReference type="GO" id="GO:0016020">
    <property type="term" value="C:membrane"/>
    <property type="evidence" value="ECO:0007669"/>
    <property type="project" value="GOC"/>
</dbReference>
<protein>
    <submittedName>
        <fullName evidence="2">LpxC</fullName>
    </submittedName>
</protein>
<reference evidence="2" key="1">
    <citation type="journal article" date="2013" name="Environ. Microbiol.">
        <title>Seasonally variable intestinal metagenomes of the red palm weevil (Rhynchophorus ferrugineus).</title>
        <authorList>
            <person name="Jia S."/>
            <person name="Zhang X."/>
            <person name="Zhang G."/>
            <person name="Yin A."/>
            <person name="Zhang S."/>
            <person name="Li F."/>
            <person name="Wang L."/>
            <person name="Zhao D."/>
            <person name="Yun Q."/>
            <person name="Tala"/>
            <person name="Wang J."/>
            <person name="Sun G."/>
            <person name="Baabdullah M."/>
            <person name="Yu X."/>
            <person name="Hu S."/>
            <person name="Al-Mssallem I.S."/>
            <person name="Yu J."/>
        </authorList>
    </citation>
    <scope>NUCLEOTIDE SEQUENCE</scope>
</reference>
<accession>A0A060CK49</accession>
<dbReference type="GO" id="GO:0009245">
    <property type="term" value="P:lipid A biosynthetic process"/>
    <property type="evidence" value="ECO:0007669"/>
    <property type="project" value="InterPro"/>
</dbReference>
<dbReference type="PANTHER" id="PTHR33694:SF1">
    <property type="entry name" value="UDP-3-O-ACYL-N-ACETYLGLUCOSAMINE DEACETYLASE 1, MITOCHONDRIAL-RELATED"/>
    <property type="match status" value="1"/>
</dbReference>
<dbReference type="EMBL" id="KF126058">
    <property type="protein sequence ID" value="AIA93400.1"/>
    <property type="molecule type" value="Genomic_DNA"/>
</dbReference>
<dbReference type="Gene3D" id="3.30.1700.10">
    <property type="entry name" value="lpxc deacetylase, domain 2"/>
    <property type="match status" value="1"/>
</dbReference>
<dbReference type="GO" id="GO:0103117">
    <property type="term" value="F:UDP-3-O-acyl-N-acetylglucosamine deacetylase activity"/>
    <property type="evidence" value="ECO:0007669"/>
    <property type="project" value="InterPro"/>
</dbReference>
<evidence type="ECO:0000313" key="2">
    <source>
        <dbReference type="EMBL" id="AIA93400.1"/>
    </source>
</evidence>
<dbReference type="SUPFAM" id="SSF54211">
    <property type="entry name" value="Ribosomal protein S5 domain 2-like"/>
    <property type="match status" value="1"/>
</dbReference>
<sequence length="165" mass="18184">TYLESNRVRVGVQPSIKDDYQIGFLLDYGCGPIPFQAHNFSITPSTFLEQLANCRTFVLESEVAQLRAAGLGLRAGPDNVLVFTENGVLQNSLRWPDECVRHKILDCVGDFALLGYDIIGSFTASRSGHRLNHQIVRQILDAHPSLKDRTRIPTAPAPHSGANLS</sequence>
<dbReference type="Pfam" id="PF03331">
    <property type="entry name" value="LpxC"/>
    <property type="match status" value="1"/>
</dbReference>
<feature type="non-terminal residue" evidence="2">
    <location>
        <position position="165"/>
    </location>
</feature>
<organism evidence="2">
    <name type="scientific">uncultured Pirellula sp</name>
    <dbReference type="NCBI Taxonomy" id="298571"/>
    <lineage>
        <taxon>Bacteria</taxon>
        <taxon>Pseudomonadati</taxon>
        <taxon>Planctomycetota</taxon>
        <taxon>Planctomycetia</taxon>
        <taxon>Pirellulales</taxon>
        <taxon>Pirellulaceae</taxon>
        <taxon>Pirellula</taxon>
        <taxon>environmental samples</taxon>
    </lineage>
</organism>
<comment type="function">
    <text evidence="1">Catalyzes the hydrolysis of UDP-3-O-myristoyl-N-acetylglucosamine to form UDP-3-O-myristoylglucosamine and acetate, the committed step in lipid A biosynthesis.</text>
</comment>
<proteinExistence type="predicted"/>
<dbReference type="PANTHER" id="PTHR33694">
    <property type="entry name" value="UDP-3-O-ACYL-N-ACETYLGLUCOSAMINE DEACETYLASE 1, MITOCHONDRIAL-RELATED"/>
    <property type="match status" value="1"/>
</dbReference>
<dbReference type="InterPro" id="IPR020568">
    <property type="entry name" value="Ribosomal_Su5_D2-typ_SF"/>
</dbReference>
<dbReference type="InterPro" id="IPR004463">
    <property type="entry name" value="UDP-acyl_GlcNac_deAcase"/>
</dbReference>
<dbReference type="AlphaFoldDB" id="A0A060CK49"/>
<feature type="non-terminal residue" evidence="2">
    <location>
        <position position="1"/>
    </location>
</feature>
<name>A0A060CK49_9BACT</name>
<dbReference type="InterPro" id="IPR011334">
    <property type="entry name" value="UDP-acyl_GlcNac_deAcase_C"/>
</dbReference>
<evidence type="ECO:0000256" key="1">
    <source>
        <dbReference type="ARBA" id="ARBA00002923"/>
    </source>
</evidence>